<evidence type="ECO:0000313" key="1">
    <source>
        <dbReference type="EMBL" id="RKD85006.1"/>
    </source>
</evidence>
<protein>
    <submittedName>
        <fullName evidence="1">Uncharacterized protein</fullName>
    </submittedName>
</protein>
<proteinExistence type="predicted"/>
<reference evidence="1 2" key="1">
    <citation type="submission" date="2018-09" db="EMBL/GenBank/DDBJ databases">
        <title>Genomic Encyclopedia of Archaeal and Bacterial Type Strains, Phase II (KMG-II): from individual species to whole genera.</title>
        <authorList>
            <person name="Goeker M."/>
        </authorList>
    </citation>
    <scope>NUCLEOTIDE SEQUENCE [LARGE SCALE GENOMIC DNA]</scope>
    <source>
        <strain evidence="1 2">DSM 13151</strain>
    </source>
</reference>
<evidence type="ECO:0000313" key="2">
    <source>
        <dbReference type="Proteomes" id="UP000283805"/>
    </source>
</evidence>
<organism evidence="1 2">
    <name type="scientific">Halopiger aswanensis</name>
    <dbReference type="NCBI Taxonomy" id="148449"/>
    <lineage>
        <taxon>Archaea</taxon>
        <taxon>Methanobacteriati</taxon>
        <taxon>Methanobacteriota</taxon>
        <taxon>Stenosarchaea group</taxon>
        <taxon>Halobacteria</taxon>
        <taxon>Halobacteriales</taxon>
        <taxon>Natrialbaceae</taxon>
        <taxon>Halopiger</taxon>
    </lineage>
</organism>
<dbReference type="Proteomes" id="UP000283805">
    <property type="component" value="Unassembled WGS sequence"/>
</dbReference>
<dbReference type="AlphaFoldDB" id="A0A3R7DW86"/>
<name>A0A3R7DW86_9EURY</name>
<dbReference type="EMBL" id="RAPO01000014">
    <property type="protein sequence ID" value="RKD85006.1"/>
    <property type="molecule type" value="Genomic_DNA"/>
</dbReference>
<comment type="caution">
    <text evidence="1">The sequence shown here is derived from an EMBL/GenBank/DDBJ whole genome shotgun (WGS) entry which is preliminary data.</text>
</comment>
<sequence>MGPPDPPQNDRKDIDEVYHDRNLLAIGFATIANVT</sequence>
<gene>
    <name evidence="1" type="ORF">ATJ93_4775</name>
</gene>
<accession>A0A3R7DW86</accession>
<keyword evidence="2" id="KW-1185">Reference proteome</keyword>